<evidence type="ECO:0000256" key="1">
    <source>
        <dbReference type="SAM" id="MobiDB-lite"/>
    </source>
</evidence>
<accession>A0A1E3HGI1</accession>
<feature type="region of interest" description="Disordered" evidence="1">
    <location>
        <begin position="333"/>
        <end position="412"/>
    </location>
</feature>
<feature type="region of interest" description="Disordered" evidence="1">
    <location>
        <begin position="280"/>
        <end position="319"/>
    </location>
</feature>
<gene>
    <name evidence="2" type="ORF">L202_06575</name>
</gene>
<dbReference type="GeneID" id="30157884"/>
<organism evidence="2 3">
    <name type="scientific">Cryptococcus amylolentus CBS 6039</name>
    <dbReference type="NCBI Taxonomy" id="1295533"/>
    <lineage>
        <taxon>Eukaryota</taxon>
        <taxon>Fungi</taxon>
        <taxon>Dikarya</taxon>
        <taxon>Basidiomycota</taxon>
        <taxon>Agaricomycotina</taxon>
        <taxon>Tremellomycetes</taxon>
        <taxon>Tremellales</taxon>
        <taxon>Cryptococcaceae</taxon>
        <taxon>Cryptococcus</taxon>
    </lineage>
</organism>
<reference evidence="2 3" key="1">
    <citation type="submission" date="2016-06" db="EMBL/GenBank/DDBJ databases">
        <title>Evolution of pathogenesis and genome organization in the Tremellales.</title>
        <authorList>
            <person name="Cuomo C."/>
            <person name="Litvintseva A."/>
            <person name="Heitman J."/>
            <person name="Chen Y."/>
            <person name="Sun S."/>
            <person name="Springer D."/>
            <person name="Dromer F."/>
            <person name="Young S."/>
            <person name="Zeng Q."/>
            <person name="Chapman S."/>
            <person name="Gujja S."/>
            <person name="Saif S."/>
            <person name="Birren B."/>
        </authorList>
    </citation>
    <scope>NUCLEOTIDE SEQUENCE [LARGE SCALE GENOMIC DNA]</scope>
    <source>
        <strain evidence="2 3">CBS 6039</strain>
    </source>
</reference>
<dbReference type="OrthoDB" id="2575002at2759"/>
<proteinExistence type="predicted"/>
<evidence type="ECO:0000313" key="2">
    <source>
        <dbReference type="EMBL" id="ODN75424.1"/>
    </source>
</evidence>
<evidence type="ECO:0000313" key="3">
    <source>
        <dbReference type="Proteomes" id="UP000094065"/>
    </source>
</evidence>
<dbReference type="EMBL" id="AWGJ01000010">
    <property type="protein sequence ID" value="ODN75424.1"/>
    <property type="molecule type" value="Genomic_DNA"/>
</dbReference>
<name>A0A1E3HGI1_9TREE</name>
<comment type="caution">
    <text evidence="2">The sequence shown here is derived from an EMBL/GenBank/DDBJ whole genome shotgun (WGS) entry which is preliminary data.</text>
</comment>
<dbReference type="RefSeq" id="XP_018991074.1">
    <property type="nucleotide sequence ID" value="XM_019141099.1"/>
</dbReference>
<dbReference type="AlphaFoldDB" id="A0A1E3HGI1"/>
<feature type="compositionally biased region" description="Basic and acidic residues" evidence="1">
    <location>
        <begin position="280"/>
        <end position="311"/>
    </location>
</feature>
<sequence length="492" mass="54152">MFPYTRPAHVHSPSFCPDPCQPFLSSDAAYEQAFDEEIQGILWRMKCSKGSGEELSTLPLPLPDTTSSPFQFSPLLSRRPTFWHVEPSPSQPTSDIFNISAEVDAFLDIIEDDASPTPYWGAIEAGALSTRSQPLVPCLVSSSSRAEAMPTCNRRHSSAHVNPPHLGPSPSFVSIPAPSSSFDRSRTVPHNHSRTIYSSIQAPLGDRSFPKGRRFSAPDISNDVLWGASGGLTEKPIKRGELKVRNEQQDEQVKKERKGMKAAALAAEKERARAEKILDLSYAPREKQGPEQGKDKAANVTKRLVDSEHSAPPKTVSVTVKLPVVRETKGCLNLGSKQTSSGTSQQSKKVTAKPLATLHPPSPSPFFAPNTNESSQKKRHRPKSAEREIEDESKSQPPGKKPKGYGTLDRGKKGVPVADVIRYSAEEDQMILQSWDGRPPLSADTLTRMQTSMAMKGHPPRSIAALKYRVHHNLKPQFDEKRLALAAKRGRR</sequence>
<feature type="compositionally biased region" description="Low complexity" evidence="1">
    <location>
        <begin position="335"/>
        <end position="349"/>
    </location>
</feature>
<dbReference type="Proteomes" id="UP000094065">
    <property type="component" value="Unassembled WGS sequence"/>
</dbReference>
<protein>
    <submittedName>
        <fullName evidence="2">Uncharacterized protein</fullName>
    </submittedName>
</protein>
<keyword evidence="3" id="KW-1185">Reference proteome</keyword>